<dbReference type="AlphaFoldDB" id="A0A0F9MHJ2"/>
<protein>
    <submittedName>
        <fullName evidence="1">Uncharacterized protein</fullName>
    </submittedName>
</protein>
<sequence length="61" mass="7125">MSTKTINIEIKLLKAVDKILCYGIMGKRLKKYADSWLEVPIDKKDAEDLQEFHDICRKLKS</sequence>
<gene>
    <name evidence="1" type="ORF">LCGC14_1072900</name>
</gene>
<name>A0A0F9MHJ2_9ZZZZ</name>
<evidence type="ECO:0000313" key="1">
    <source>
        <dbReference type="EMBL" id="KKN06860.1"/>
    </source>
</evidence>
<dbReference type="EMBL" id="LAZR01004636">
    <property type="protein sequence ID" value="KKN06860.1"/>
    <property type="molecule type" value="Genomic_DNA"/>
</dbReference>
<organism evidence="1">
    <name type="scientific">marine sediment metagenome</name>
    <dbReference type="NCBI Taxonomy" id="412755"/>
    <lineage>
        <taxon>unclassified sequences</taxon>
        <taxon>metagenomes</taxon>
        <taxon>ecological metagenomes</taxon>
    </lineage>
</organism>
<accession>A0A0F9MHJ2</accession>
<reference evidence="1" key="1">
    <citation type="journal article" date="2015" name="Nature">
        <title>Complex archaea that bridge the gap between prokaryotes and eukaryotes.</title>
        <authorList>
            <person name="Spang A."/>
            <person name="Saw J.H."/>
            <person name="Jorgensen S.L."/>
            <person name="Zaremba-Niedzwiedzka K."/>
            <person name="Martijn J."/>
            <person name="Lind A.E."/>
            <person name="van Eijk R."/>
            <person name="Schleper C."/>
            <person name="Guy L."/>
            <person name="Ettema T.J."/>
        </authorList>
    </citation>
    <scope>NUCLEOTIDE SEQUENCE</scope>
</reference>
<proteinExistence type="predicted"/>
<comment type="caution">
    <text evidence="1">The sequence shown here is derived from an EMBL/GenBank/DDBJ whole genome shotgun (WGS) entry which is preliminary data.</text>
</comment>